<proteinExistence type="predicted"/>
<protein>
    <submittedName>
        <fullName evidence="8">Uncharacterized protein</fullName>
    </submittedName>
</protein>
<reference evidence="8" key="1">
    <citation type="submission" date="2021-01" db="UniProtKB">
        <authorList>
            <consortium name="EnsemblMetazoa"/>
        </authorList>
    </citation>
    <scope>IDENTIFICATION</scope>
</reference>
<dbReference type="InterPro" id="IPR036116">
    <property type="entry name" value="FN3_sf"/>
</dbReference>
<feature type="chain" id="PRO_5036206775" evidence="5">
    <location>
        <begin position="24"/>
        <end position="1179"/>
    </location>
</feature>
<accession>A0A7M5WSS3</accession>
<dbReference type="InterPro" id="IPR007110">
    <property type="entry name" value="Ig-like_dom"/>
</dbReference>
<dbReference type="InterPro" id="IPR003598">
    <property type="entry name" value="Ig_sub2"/>
</dbReference>
<dbReference type="FunFam" id="2.60.40.10:FF:000032">
    <property type="entry name" value="palladin isoform X1"/>
    <property type="match status" value="1"/>
</dbReference>
<dbReference type="PROSITE" id="PS50835">
    <property type="entry name" value="IG_LIKE"/>
    <property type="match status" value="5"/>
</dbReference>
<dbReference type="Pfam" id="PF00041">
    <property type="entry name" value="fn3"/>
    <property type="match status" value="3"/>
</dbReference>
<feature type="domain" description="Ig-like" evidence="6">
    <location>
        <begin position="414"/>
        <end position="509"/>
    </location>
</feature>
<dbReference type="RefSeq" id="XP_066930929.1">
    <property type="nucleotide sequence ID" value="XM_067074828.1"/>
</dbReference>
<dbReference type="GO" id="GO:0098609">
    <property type="term" value="P:cell-cell adhesion"/>
    <property type="evidence" value="ECO:0007669"/>
    <property type="project" value="TreeGrafter"/>
</dbReference>
<feature type="domain" description="Fibronectin type-III" evidence="7">
    <location>
        <begin position="1047"/>
        <end position="1140"/>
    </location>
</feature>
<dbReference type="InterPro" id="IPR003961">
    <property type="entry name" value="FN3_dom"/>
</dbReference>
<evidence type="ECO:0000259" key="7">
    <source>
        <dbReference type="PROSITE" id="PS50853"/>
    </source>
</evidence>
<feature type="region of interest" description="Disordered" evidence="4">
    <location>
        <begin position="723"/>
        <end position="753"/>
    </location>
</feature>
<dbReference type="AlphaFoldDB" id="A0A7M5WSS3"/>
<name>A0A7M5WSS3_9CNID</name>
<feature type="domain" description="Fibronectin type-III" evidence="7">
    <location>
        <begin position="952"/>
        <end position="1046"/>
    </location>
</feature>
<evidence type="ECO:0000256" key="1">
    <source>
        <dbReference type="ARBA" id="ARBA00022737"/>
    </source>
</evidence>
<keyword evidence="2" id="KW-1015">Disulfide bond</keyword>
<evidence type="ECO:0000256" key="3">
    <source>
        <dbReference type="ARBA" id="ARBA00023319"/>
    </source>
</evidence>
<dbReference type="PANTHER" id="PTHR44170">
    <property type="entry name" value="PROTEIN SIDEKICK"/>
    <property type="match status" value="1"/>
</dbReference>
<feature type="domain" description="Ig-like" evidence="6">
    <location>
        <begin position="320"/>
        <end position="408"/>
    </location>
</feature>
<dbReference type="SMART" id="SM00408">
    <property type="entry name" value="IGc2"/>
    <property type="match status" value="6"/>
</dbReference>
<feature type="domain" description="Ig-like" evidence="6">
    <location>
        <begin position="121"/>
        <end position="216"/>
    </location>
</feature>
<dbReference type="EnsemblMetazoa" id="CLYHEMT011336.4">
    <property type="protein sequence ID" value="CLYHEMP011336.4"/>
    <property type="gene ID" value="CLYHEMG011336"/>
</dbReference>
<dbReference type="Proteomes" id="UP000594262">
    <property type="component" value="Unplaced"/>
</dbReference>
<evidence type="ECO:0000259" key="6">
    <source>
        <dbReference type="PROSITE" id="PS50835"/>
    </source>
</evidence>
<keyword evidence="1" id="KW-0677">Repeat</keyword>
<dbReference type="Pfam" id="PF00047">
    <property type="entry name" value="ig"/>
    <property type="match status" value="1"/>
</dbReference>
<dbReference type="EnsemblMetazoa" id="CLYHEMT011336.2">
    <property type="protein sequence ID" value="CLYHEMP011336.2"/>
    <property type="gene ID" value="CLYHEMG011336"/>
</dbReference>
<dbReference type="InterPro" id="IPR036179">
    <property type="entry name" value="Ig-like_dom_sf"/>
</dbReference>
<organism evidence="8 9">
    <name type="scientific">Clytia hemisphaerica</name>
    <dbReference type="NCBI Taxonomy" id="252671"/>
    <lineage>
        <taxon>Eukaryota</taxon>
        <taxon>Metazoa</taxon>
        <taxon>Cnidaria</taxon>
        <taxon>Hydrozoa</taxon>
        <taxon>Hydroidolina</taxon>
        <taxon>Leptothecata</taxon>
        <taxon>Obeliida</taxon>
        <taxon>Clytiidae</taxon>
        <taxon>Clytia</taxon>
    </lineage>
</organism>
<dbReference type="GO" id="GO:0016020">
    <property type="term" value="C:membrane"/>
    <property type="evidence" value="ECO:0007669"/>
    <property type="project" value="UniProtKB-SubCell"/>
</dbReference>
<dbReference type="PROSITE" id="PS50853">
    <property type="entry name" value="FN3"/>
    <property type="match status" value="5"/>
</dbReference>
<feature type="domain" description="Fibronectin type-III" evidence="7">
    <location>
        <begin position="644"/>
        <end position="742"/>
    </location>
</feature>
<dbReference type="GeneID" id="136818493"/>
<dbReference type="RefSeq" id="XP_066930930.1">
    <property type="nucleotide sequence ID" value="XM_067074829.1"/>
</dbReference>
<dbReference type="EnsemblMetazoa" id="CLYHEMT011336.3">
    <property type="protein sequence ID" value="CLYHEMP011336.3"/>
    <property type="gene ID" value="CLYHEMG011336"/>
</dbReference>
<evidence type="ECO:0000313" key="9">
    <source>
        <dbReference type="Proteomes" id="UP000594262"/>
    </source>
</evidence>
<evidence type="ECO:0000256" key="5">
    <source>
        <dbReference type="SAM" id="SignalP"/>
    </source>
</evidence>
<feature type="signal peptide" evidence="5">
    <location>
        <begin position="1"/>
        <end position="23"/>
    </location>
</feature>
<dbReference type="InterPro" id="IPR013783">
    <property type="entry name" value="Ig-like_fold"/>
</dbReference>
<keyword evidence="3" id="KW-0393">Immunoglobulin domain</keyword>
<dbReference type="OrthoDB" id="5982258at2759"/>
<dbReference type="SMART" id="SM00409">
    <property type="entry name" value="IG"/>
    <property type="match status" value="6"/>
</dbReference>
<dbReference type="Pfam" id="PF13927">
    <property type="entry name" value="Ig_3"/>
    <property type="match status" value="1"/>
</dbReference>
<dbReference type="SMART" id="SM00060">
    <property type="entry name" value="FN3"/>
    <property type="match status" value="5"/>
</dbReference>
<dbReference type="InterPro" id="IPR003599">
    <property type="entry name" value="Ig_sub"/>
</dbReference>
<evidence type="ECO:0000256" key="4">
    <source>
        <dbReference type="SAM" id="MobiDB-lite"/>
    </source>
</evidence>
<dbReference type="SUPFAM" id="SSF49265">
    <property type="entry name" value="Fibronectin type III"/>
    <property type="match status" value="3"/>
</dbReference>
<dbReference type="RefSeq" id="XP_066930933.1">
    <property type="nucleotide sequence ID" value="XM_067074832.1"/>
</dbReference>
<feature type="compositionally biased region" description="Basic and acidic residues" evidence="4">
    <location>
        <begin position="723"/>
        <end position="735"/>
    </location>
</feature>
<sequence length="1179" mass="133495">MTWLSTFYLRAFVVLLQITCILSNDDYGPLPGFKQQPIDTLIESHNQSVVCSIRGEKPLTVTWRKENLVLDSKKLKYLSVSKEGSITLYNTQRGRDEGNWRCQVSNSYGTVLSRSAKVTFPYMNEFSEHDLRITIEEGQPALLACYAPDSYPDRYIHWLKLRNRGHFPLQLDTNSHFTTSLDGDLYFSYTTRSDEGVYYCSVENSKLRRFERRTVSLKVTRKARQSNAPPKIWEFSDRIAMKDSNFVLECIAYGRPVPVMRFRNAKTGEELSGSRQIGNRLRYQFGRFGKQHEGEYLCEAENAYGEKANKTAYLKMESQPEIMEENEFHSIDRAIDSELILPCVAKSIPQASYTWLFNAAPIDDTKNKDIEIHQGTLKISKLMKYHQGFYQCIAHNQHGEDLKTIYVTVVEYAPDFKKQSSIPPATSTQALIGGTAIINCVPNGAPVPKVYWKKLNTTLDVVTFDPRVRQTSIGSLEIRDIKKSDEGIYVCVATNKLGTDEAAGELKVNGGLAITEPLSDVSFVRTGNTITLTCKYNSNENVEIKFEWKFGRRTIRRTRRYNIKSSKIKRQSILTIKNAVFKDTGLYTCKVVGTKQRSAEKTQRITVSDSDGGPDIPIRPPGVKTTTVPFLKTTRRTIRGPPDPPTHVTATDLSGLNIKISWSLGRENGAPTTKVYIQARTSFDLDVWHTIKVSNKTEGYRFSEIVEMSPWIEFRIRVISENKHGKSKPSEETSKWIRTPTAKPMKYPTNIHGKGSGPSELTVSFDPLDEIDQNAPGIEYIVHYREKGTSYGLIQRKVPKDQHSLKLSFINDDSYYRPYEFQIQAKNKDGYGPMSPVHIAYTGERVPITVPTNLKVKLDDEMNAVALWDEVSKTRNAMRGKFQGYKFIYWKEPKENYPVIERYEVTKAESIQVRLKAHSTYYFQVLAFNNVGDGPRSIRYGAITTPEGIPTPPTNFKIIDASQGEVTLSWTEPLHKNGVIEKYLLTYISMKTNKKQQGNLRSDERTFKLKNLAPNEPYLFKLAAVTGAGISEESEISFDLSKVPSYKLEAPIVKSIGYNAIVLTWLAVAPTVDISGYKLFYRKENEAEEKALALWEQSNDIVSTVHNLDSGTTYYFQIAVVNQYGTGPKSKVTIAATKFKEGEPPRRATEAGKQSTSVKLTLSSYLVGILVLIALLVPR</sequence>
<keyword evidence="5" id="KW-0732">Signal</keyword>
<dbReference type="RefSeq" id="XP_066930928.1">
    <property type="nucleotide sequence ID" value="XM_067074827.1"/>
</dbReference>
<feature type="domain" description="Fibronectin type-III" evidence="7">
    <location>
        <begin position="747"/>
        <end position="845"/>
    </location>
</feature>
<dbReference type="InterPro" id="IPR013098">
    <property type="entry name" value="Ig_I-set"/>
</dbReference>
<feature type="domain" description="Ig-like" evidence="6">
    <location>
        <begin position="517"/>
        <end position="606"/>
    </location>
</feature>
<keyword evidence="9" id="KW-1185">Reference proteome</keyword>
<dbReference type="Gene3D" id="2.60.40.10">
    <property type="entry name" value="Immunoglobulins"/>
    <property type="match status" value="11"/>
</dbReference>
<evidence type="ECO:0000313" key="8">
    <source>
        <dbReference type="EnsemblMetazoa" id="CLYHEMP011336.4"/>
    </source>
</evidence>
<evidence type="ECO:0000256" key="2">
    <source>
        <dbReference type="ARBA" id="ARBA00023157"/>
    </source>
</evidence>
<dbReference type="SUPFAM" id="SSF48726">
    <property type="entry name" value="Immunoglobulin"/>
    <property type="match status" value="5"/>
</dbReference>
<dbReference type="Pfam" id="PF07679">
    <property type="entry name" value="I-set"/>
    <property type="match status" value="3"/>
</dbReference>
<feature type="domain" description="Fibronectin type-III" evidence="7">
    <location>
        <begin position="850"/>
        <end position="948"/>
    </location>
</feature>
<dbReference type="CDD" id="cd00063">
    <property type="entry name" value="FN3"/>
    <property type="match status" value="5"/>
</dbReference>
<feature type="domain" description="Ig-like" evidence="6">
    <location>
        <begin position="31"/>
        <end position="119"/>
    </location>
</feature>
<dbReference type="PANTHER" id="PTHR44170:SF6">
    <property type="entry name" value="CONTACTIN"/>
    <property type="match status" value="1"/>
</dbReference>
<dbReference type="InterPro" id="IPR013151">
    <property type="entry name" value="Immunoglobulin_dom"/>
</dbReference>
<feature type="region of interest" description="Disordered" evidence="4">
    <location>
        <begin position="602"/>
        <end position="625"/>
    </location>
</feature>